<dbReference type="PRINTS" id="PR01157">
    <property type="entry name" value="P2YPURNOCPTR"/>
</dbReference>
<reference evidence="15" key="1">
    <citation type="submission" date="2025-08" db="UniProtKB">
        <authorList>
            <consortium name="Ensembl"/>
        </authorList>
    </citation>
    <scope>IDENTIFICATION</scope>
</reference>
<dbReference type="Proteomes" id="UP000694421">
    <property type="component" value="Unplaced"/>
</dbReference>
<keyword evidence="4 13" id="KW-1133">Transmembrane helix</keyword>
<evidence type="ECO:0000256" key="11">
    <source>
        <dbReference type="ARBA" id="ARBA00056731"/>
    </source>
</evidence>
<keyword evidence="2" id="KW-1003">Cell membrane</keyword>
<dbReference type="Pfam" id="PF00001">
    <property type="entry name" value="7tm_1"/>
    <property type="match status" value="1"/>
</dbReference>
<keyword evidence="10" id="KW-0807">Transducer</keyword>
<feature type="transmembrane region" description="Helical" evidence="13">
    <location>
        <begin position="271"/>
        <end position="294"/>
    </location>
</feature>
<feature type="transmembrane region" description="Helical" evidence="13">
    <location>
        <begin position="20"/>
        <end position="44"/>
    </location>
</feature>
<dbReference type="SUPFAM" id="SSF81321">
    <property type="entry name" value="Family A G protein-coupled receptor-like"/>
    <property type="match status" value="1"/>
</dbReference>
<evidence type="ECO:0000256" key="13">
    <source>
        <dbReference type="SAM" id="Phobius"/>
    </source>
</evidence>
<keyword evidence="7" id="KW-1015">Disulfide bond</keyword>
<feature type="transmembrane region" description="Helical" evidence="13">
    <location>
        <begin position="100"/>
        <end position="119"/>
    </location>
</feature>
<organism evidence="15 16">
    <name type="scientific">Salvator merianae</name>
    <name type="common">Argentine black and white tegu</name>
    <name type="synonym">Tupinambis merianae</name>
    <dbReference type="NCBI Taxonomy" id="96440"/>
    <lineage>
        <taxon>Eukaryota</taxon>
        <taxon>Metazoa</taxon>
        <taxon>Chordata</taxon>
        <taxon>Craniata</taxon>
        <taxon>Vertebrata</taxon>
        <taxon>Euteleostomi</taxon>
        <taxon>Lepidosauria</taxon>
        <taxon>Squamata</taxon>
        <taxon>Bifurcata</taxon>
        <taxon>Unidentata</taxon>
        <taxon>Episquamata</taxon>
        <taxon>Laterata</taxon>
        <taxon>Teiioidea</taxon>
        <taxon>Teiidae</taxon>
        <taxon>Salvator</taxon>
    </lineage>
</organism>
<evidence type="ECO:0000256" key="4">
    <source>
        <dbReference type="ARBA" id="ARBA00022989"/>
    </source>
</evidence>
<evidence type="ECO:0000256" key="7">
    <source>
        <dbReference type="ARBA" id="ARBA00023157"/>
    </source>
</evidence>
<evidence type="ECO:0000256" key="12">
    <source>
        <dbReference type="ARBA" id="ARBA00073510"/>
    </source>
</evidence>
<keyword evidence="3 13" id="KW-0812">Transmembrane</keyword>
<evidence type="ECO:0000256" key="3">
    <source>
        <dbReference type="ARBA" id="ARBA00022692"/>
    </source>
</evidence>
<dbReference type="GO" id="GO:0007200">
    <property type="term" value="P:phospholipase C-activating G protein-coupled receptor signaling pathway"/>
    <property type="evidence" value="ECO:0007669"/>
    <property type="project" value="TreeGrafter"/>
</dbReference>
<evidence type="ECO:0000256" key="2">
    <source>
        <dbReference type="ARBA" id="ARBA00022475"/>
    </source>
</evidence>
<accession>A0A8D0BR01</accession>
<dbReference type="PANTHER" id="PTHR24232:SF6">
    <property type="entry name" value="PURINERGIC RECEPTOR P2Y, G-PROTEIN COUPLED 10B"/>
    <property type="match status" value="1"/>
</dbReference>
<dbReference type="PROSITE" id="PS50262">
    <property type="entry name" value="G_PROTEIN_RECEP_F1_2"/>
    <property type="match status" value="1"/>
</dbReference>
<keyword evidence="6 13" id="KW-0472">Membrane</keyword>
<dbReference type="PRINTS" id="PR00237">
    <property type="entry name" value="GPCRRHODOPSN"/>
</dbReference>
<feature type="transmembrane region" description="Helical" evidence="13">
    <location>
        <begin position="180"/>
        <end position="205"/>
    </location>
</feature>
<protein>
    <recommendedName>
        <fullName evidence="12">Putative P2Y purinoceptor 10</fullName>
    </recommendedName>
</protein>
<dbReference type="Ensembl" id="ENSSMRT00000013701.1">
    <property type="protein sequence ID" value="ENSSMRP00000011745.1"/>
    <property type="gene ID" value="ENSSMRG00000009228.1"/>
</dbReference>
<gene>
    <name evidence="15" type="primary">P2RY10</name>
</gene>
<comment type="subcellular location">
    <subcellularLocation>
        <location evidence="1">Cell membrane</location>
        <topology evidence="1">Multi-pass membrane protein</topology>
    </subcellularLocation>
</comment>
<evidence type="ECO:0000256" key="8">
    <source>
        <dbReference type="ARBA" id="ARBA00023170"/>
    </source>
</evidence>
<dbReference type="GO" id="GO:0004930">
    <property type="term" value="F:G protein-coupled receptor activity"/>
    <property type="evidence" value="ECO:0007669"/>
    <property type="project" value="UniProtKB-KW"/>
</dbReference>
<dbReference type="GO" id="GO:0005886">
    <property type="term" value="C:plasma membrane"/>
    <property type="evidence" value="ECO:0007669"/>
    <property type="project" value="UniProtKB-SubCell"/>
</dbReference>
<keyword evidence="16" id="KW-1185">Reference proteome</keyword>
<sequence>MQKSNASGNCTNPAMGFQASLYAATYTIIFVPGLLGNGLALWVLCRFLSKKSKAVIFMINLATADLAHVVSLPLRTYYYINHSWPFGGFLCQLCFYLKYLNMYASICFLTCISIQRYFFLLHPFKAKNWNWRYDVAISAVIWTVVGAACLPLPVLRSPTLSNNSHACFADLEVKQLTMGASVALVLIAEFSGFVIPLATIIYCTWKMRQSLQDAPTPLQHANEKQKAWHMIIGCAAVFFICFTPYHVNFPIFMMVKQDAITDCSVRRRALFFHPISLCLASLNCCLDPILYYFMTSEFQERLFRHCGLGIFSRLTSLDSSSNTNSSPGGKNEGDRRNKNVLMAYFWTLQPHRFKSDGMESPLSE</sequence>
<evidence type="ECO:0000256" key="1">
    <source>
        <dbReference type="ARBA" id="ARBA00004651"/>
    </source>
</evidence>
<keyword evidence="8" id="KW-0675">Receptor</keyword>
<dbReference type="InterPro" id="IPR017452">
    <property type="entry name" value="GPCR_Rhodpsn_7TM"/>
</dbReference>
<feature type="domain" description="G-protein coupled receptors family 1 profile" evidence="14">
    <location>
        <begin position="36"/>
        <end position="291"/>
    </location>
</feature>
<keyword evidence="5" id="KW-0297">G-protein coupled receptor</keyword>
<evidence type="ECO:0000259" key="14">
    <source>
        <dbReference type="PROSITE" id="PS50262"/>
    </source>
</evidence>
<keyword evidence="9" id="KW-0325">Glycoprotein</keyword>
<evidence type="ECO:0000313" key="15">
    <source>
        <dbReference type="Ensembl" id="ENSSMRP00000011745.1"/>
    </source>
</evidence>
<dbReference type="AlphaFoldDB" id="A0A8D0BR01"/>
<reference evidence="15" key="2">
    <citation type="submission" date="2025-09" db="UniProtKB">
        <authorList>
            <consortium name="Ensembl"/>
        </authorList>
    </citation>
    <scope>IDENTIFICATION</scope>
</reference>
<evidence type="ECO:0000256" key="9">
    <source>
        <dbReference type="ARBA" id="ARBA00023180"/>
    </source>
</evidence>
<dbReference type="PANTHER" id="PTHR24232">
    <property type="entry name" value="G-PROTEIN COUPLED RECEPTOR"/>
    <property type="match status" value="1"/>
</dbReference>
<evidence type="ECO:0000256" key="5">
    <source>
        <dbReference type="ARBA" id="ARBA00023040"/>
    </source>
</evidence>
<dbReference type="InterPro" id="IPR000276">
    <property type="entry name" value="GPCR_Rhodpsn"/>
</dbReference>
<evidence type="ECO:0000256" key="6">
    <source>
        <dbReference type="ARBA" id="ARBA00023136"/>
    </source>
</evidence>
<dbReference type="GeneTree" id="ENSGT01040000240444"/>
<evidence type="ECO:0000256" key="10">
    <source>
        <dbReference type="ARBA" id="ARBA00023224"/>
    </source>
</evidence>
<dbReference type="OMA" id="DPQMSFQ"/>
<comment type="function">
    <text evidence="11">Putative receptor for purines coupled to G-proteins.</text>
</comment>
<proteinExistence type="predicted"/>
<feature type="transmembrane region" description="Helical" evidence="13">
    <location>
        <begin position="131"/>
        <end position="154"/>
    </location>
</feature>
<dbReference type="FunFam" id="1.20.1070.10:FF:000146">
    <property type="entry name" value="putative P2Y purinoceptor 10 isoform X1"/>
    <property type="match status" value="1"/>
</dbReference>
<dbReference type="GO" id="GO:0035025">
    <property type="term" value="P:positive regulation of Rho protein signal transduction"/>
    <property type="evidence" value="ECO:0007669"/>
    <property type="project" value="TreeGrafter"/>
</dbReference>
<feature type="transmembrane region" description="Helical" evidence="13">
    <location>
        <begin position="226"/>
        <end position="247"/>
    </location>
</feature>
<dbReference type="Gene3D" id="1.20.1070.10">
    <property type="entry name" value="Rhodopsin 7-helix transmembrane proteins"/>
    <property type="match status" value="1"/>
</dbReference>
<evidence type="ECO:0000313" key="16">
    <source>
        <dbReference type="Proteomes" id="UP000694421"/>
    </source>
</evidence>
<name>A0A8D0BR01_SALMN</name>